<keyword evidence="2" id="KW-0732">Signal</keyword>
<feature type="signal peptide" evidence="2">
    <location>
        <begin position="1"/>
        <end position="20"/>
    </location>
</feature>
<evidence type="ECO:0000256" key="2">
    <source>
        <dbReference type="SAM" id="SignalP"/>
    </source>
</evidence>
<evidence type="ECO:0000313" key="4">
    <source>
        <dbReference type="Proteomes" id="UP000032946"/>
    </source>
</evidence>
<dbReference type="Proteomes" id="UP000032946">
    <property type="component" value="Chromosome"/>
</dbReference>
<dbReference type="RefSeq" id="WP_006618292.1">
    <property type="nucleotide sequence ID" value="NZ_FO818640.1"/>
</dbReference>
<evidence type="ECO:0000256" key="1">
    <source>
        <dbReference type="SAM" id="MobiDB-lite"/>
    </source>
</evidence>
<accession>A0A9P1KL25</accession>
<protein>
    <submittedName>
        <fullName evidence="3">Uncharacterized protein</fullName>
    </submittedName>
</protein>
<dbReference type="EMBL" id="FO818640">
    <property type="protein sequence ID" value="CDM98476.1"/>
    <property type="molecule type" value="Genomic_DNA"/>
</dbReference>
<feature type="region of interest" description="Disordered" evidence="1">
    <location>
        <begin position="60"/>
        <end position="79"/>
    </location>
</feature>
<reference evidence="3 4" key="1">
    <citation type="submission" date="2014-02" db="EMBL/GenBank/DDBJ databases">
        <authorList>
            <person name="Genoscope - CEA"/>
        </authorList>
    </citation>
    <scope>NUCLEOTIDE SEQUENCE [LARGE SCALE GENOMIC DNA]</scope>
    <source>
        <strain evidence="3 4">PCC 8005</strain>
    </source>
</reference>
<organism evidence="3 4">
    <name type="scientific">Limnospira indica PCC 8005</name>
    <dbReference type="NCBI Taxonomy" id="376219"/>
    <lineage>
        <taxon>Bacteria</taxon>
        <taxon>Bacillati</taxon>
        <taxon>Cyanobacteriota</taxon>
        <taxon>Cyanophyceae</taxon>
        <taxon>Oscillatoriophycideae</taxon>
        <taxon>Oscillatoriales</taxon>
        <taxon>Sirenicapillariaceae</taxon>
        <taxon>Limnospira</taxon>
    </lineage>
</organism>
<keyword evidence="4" id="KW-1185">Reference proteome</keyword>
<sequence length="79" mass="8173">MLYNALASLAISAAIASVGAAALVAPSPAQTKTISVASLDFHTQLTQEMATIVDSQIMAVDNKSPEESPSYPQPGDGRR</sequence>
<proteinExistence type="predicted"/>
<name>A0A9P1KL25_9CYAN</name>
<dbReference type="AlphaFoldDB" id="A0A9P1KL25"/>
<feature type="chain" id="PRO_5040265191" evidence="2">
    <location>
        <begin position="21"/>
        <end position="79"/>
    </location>
</feature>
<evidence type="ECO:0000313" key="3">
    <source>
        <dbReference type="EMBL" id="CDM98476.1"/>
    </source>
</evidence>
<gene>
    <name evidence="3" type="ORF">ARTHRO_61077</name>
</gene>